<evidence type="ECO:0000256" key="2">
    <source>
        <dbReference type="SAM" id="SignalP"/>
    </source>
</evidence>
<keyword evidence="2" id="KW-0732">Signal</keyword>
<evidence type="ECO:0000256" key="1">
    <source>
        <dbReference type="SAM" id="MobiDB-lite"/>
    </source>
</evidence>
<feature type="region of interest" description="Disordered" evidence="1">
    <location>
        <begin position="60"/>
        <end position="84"/>
    </location>
</feature>
<evidence type="ECO:0000313" key="3">
    <source>
        <dbReference type="EMBL" id="VEL40825.1"/>
    </source>
</evidence>
<organism evidence="3 4">
    <name type="scientific">Protopolystoma xenopodis</name>
    <dbReference type="NCBI Taxonomy" id="117903"/>
    <lineage>
        <taxon>Eukaryota</taxon>
        <taxon>Metazoa</taxon>
        <taxon>Spiralia</taxon>
        <taxon>Lophotrochozoa</taxon>
        <taxon>Platyhelminthes</taxon>
        <taxon>Monogenea</taxon>
        <taxon>Polyopisthocotylea</taxon>
        <taxon>Polystomatidea</taxon>
        <taxon>Polystomatidae</taxon>
        <taxon>Protopolystoma</taxon>
    </lineage>
</organism>
<accession>A0A448XND1</accession>
<dbReference type="AlphaFoldDB" id="A0A448XND1"/>
<proteinExistence type="predicted"/>
<gene>
    <name evidence="3" type="ORF">PXEA_LOCUS34265</name>
</gene>
<reference evidence="3" key="1">
    <citation type="submission" date="2018-11" db="EMBL/GenBank/DDBJ databases">
        <authorList>
            <consortium name="Pathogen Informatics"/>
        </authorList>
    </citation>
    <scope>NUCLEOTIDE SEQUENCE</scope>
</reference>
<keyword evidence="4" id="KW-1185">Reference proteome</keyword>
<protein>
    <submittedName>
        <fullName evidence="3">Uncharacterized protein</fullName>
    </submittedName>
</protein>
<feature type="chain" id="PRO_5019291706" evidence="2">
    <location>
        <begin position="31"/>
        <end position="203"/>
    </location>
</feature>
<sequence length="203" mass="22112">MPLLGDGWSCRGTVFCILMLNAILCPLGEAGVTISHPSARKPNHALPTIPVSATTAAVSNRSSSASLQPQVRAPSASGTASNSQLRRFQRQAIMGLSDPTNQIRSQHVLRGERASHGNPCCRRLRSRPTRVHVRILMGLQFHSASLRFSPRLKGSAASREQVYKLIKRKATEDSVLLESHVGAIKFLPYFTLLAACIYSSKIL</sequence>
<evidence type="ECO:0000313" key="4">
    <source>
        <dbReference type="Proteomes" id="UP000784294"/>
    </source>
</evidence>
<dbReference type="Proteomes" id="UP000784294">
    <property type="component" value="Unassembled WGS sequence"/>
</dbReference>
<dbReference type="EMBL" id="CAAALY010266622">
    <property type="protein sequence ID" value="VEL40825.1"/>
    <property type="molecule type" value="Genomic_DNA"/>
</dbReference>
<feature type="compositionally biased region" description="Polar residues" evidence="1">
    <location>
        <begin position="60"/>
        <end position="69"/>
    </location>
</feature>
<feature type="signal peptide" evidence="2">
    <location>
        <begin position="1"/>
        <end position="30"/>
    </location>
</feature>
<name>A0A448XND1_9PLAT</name>
<comment type="caution">
    <text evidence="3">The sequence shown here is derived from an EMBL/GenBank/DDBJ whole genome shotgun (WGS) entry which is preliminary data.</text>
</comment>